<dbReference type="Proteomes" id="UP000608923">
    <property type="component" value="Unassembled WGS sequence"/>
</dbReference>
<evidence type="ECO:0008006" key="4">
    <source>
        <dbReference type="Google" id="ProtNLM"/>
    </source>
</evidence>
<dbReference type="RefSeq" id="WP_189393900.1">
    <property type="nucleotide sequence ID" value="NZ_BMZN01000006.1"/>
</dbReference>
<protein>
    <recommendedName>
        <fullName evidence="4">Glycoprotein</fullName>
    </recommendedName>
</protein>
<organism evidence="2 3">
    <name type="scientific">Alcaligenes pakistanensis</name>
    <dbReference type="NCBI Taxonomy" id="1482717"/>
    <lineage>
        <taxon>Bacteria</taxon>
        <taxon>Pseudomonadati</taxon>
        <taxon>Pseudomonadota</taxon>
        <taxon>Betaproteobacteria</taxon>
        <taxon>Burkholderiales</taxon>
        <taxon>Alcaligenaceae</taxon>
        <taxon>Alcaligenes</taxon>
    </lineage>
</organism>
<keyword evidence="3" id="KW-1185">Reference proteome</keyword>
<evidence type="ECO:0000313" key="3">
    <source>
        <dbReference type="Proteomes" id="UP000608923"/>
    </source>
</evidence>
<sequence>MRRYGDRMMILTDVGEVGVHVGERVHILRPSLYAMSQLGEPREIVELFAAVMGEAPSLVDALAVVLACSNEDLSGLFGCVAAESDKLTYEPGQVETEAVVLLARCLLKHGITGSLPELPRPAEQEPEYVQEFDARAHVAMAMAHLGVSERDAWQMTMTGLVGALRAKFPPSQSDSPGAKAPSKAEMEEALAWHDRVLAAKENEA</sequence>
<dbReference type="EMBL" id="BMZN01000006">
    <property type="protein sequence ID" value="GHC58390.1"/>
    <property type="molecule type" value="Genomic_DNA"/>
</dbReference>
<proteinExistence type="predicted"/>
<evidence type="ECO:0000313" key="2">
    <source>
        <dbReference type="EMBL" id="GHC58390.1"/>
    </source>
</evidence>
<reference evidence="3" key="1">
    <citation type="journal article" date="2019" name="Int. J. Syst. Evol. Microbiol.">
        <title>The Global Catalogue of Microorganisms (GCM) 10K type strain sequencing project: providing services to taxonomists for standard genome sequencing and annotation.</title>
        <authorList>
            <consortium name="The Broad Institute Genomics Platform"/>
            <consortium name="The Broad Institute Genome Sequencing Center for Infectious Disease"/>
            <person name="Wu L."/>
            <person name="Ma J."/>
        </authorList>
    </citation>
    <scope>NUCLEOTIDE SEQUENCE [LARGE SCALE GENOMIC DNA]</scope>
    <source>
        <strain evidence="3">KCTC 42083</strain>
    </source>
</reference>
<gene>
    <name evidence="2" type="ORF">GCM10010096_34340</name>
</gene>
<name>A0A8H9M1U1_9BURK</name>
<feature type="region of interest" description="Disordered" evidence="1">
    <location>
        <begin position="167"/>
        <end position="187"/>
    </location>
</feature>
<dbReference type="Pfam" id="PF19759">
    <property type="entry name" value="DUF6246"/>
    <property type="match status" value="1"/>
</dbReference>
<comment type="caution">
    <text evidence="2">The sequence shown here is derived from an EMBL/GenBank/DDBJ whole genome shotgun (WGS) entry which is preliminary data.</text>
</comment>
<dbReference type="InterPro" id="IPR046213">
    <property type="entry name" value="DUF6246"/>
</dbReference>
<dbReference type="AlphaFoldDB" id="A0A8H9M1U1"/>
<evidence type="ECO:0000256" key="1">
    <source>
        <dbReference type="SAM" id="MobiDB-lite"/>
    </source>
</evidence>
<accession>A0A8H9M1U1</accession>